<reference evidence="3 4" key="1">
    <citation type="journal article" date="2021" name="Sci. Rep.">
        <title>Genome analysis of a halophilic bacterium Halomonas malpeensis YU-PRIM-29(T) reveals its exopolysaccharide and pigment producing capabilities.</title>
        <authorList>
            <person name="Athmika"/>
            <person name="Ghate S.D."/>
            <person name="Arun A.B."/>
            <person name="Rao S.S."/>
            <person name="Kumar S.T.A."/>
            <person name="Kandiyil M.K."/>
            <person name="Saptami K."/>
            <person name="Rekha P.D."/>
        </authorList>
    </citation>
    <scope>NUCLEOTIDE SEQUENCE [LARGE SCALE GENOMIC DNA]</scope>
    <source>
        <strain evidence="4">prim 29</strain>
    </source>
</reference>
<comment type="caution">
    <text evidence="3">The sequence shown here is derived from an EMBL/GenBank/DDBJ whole genome shotgun (WGS) entry which is preliminary data.</text>
</comment>
<name>A0ABS8DWR5_9GAMM</name>
<protein>
    <submittedName>
        <fullName evidence="3">TRAP transporter substrate-binding protein DctP</fullName>
    </submittedName>
</protein>
<gene>
    <name evidence="3" type="primary">dctP</name>
    <name evidence="3" type="ORF">GEV37_16225</name>
</gene>
<dbReference type="Pfam" id="PF03480">
    <property type="entry name" value="DctP"/>
    <property type="match status" value="1"/>
</dbReference>
<dbReference type="EMBL" id="WHVL01000008">
    <property type="protein sequence ID" value="MCB8890661.1"/>
    <property type="molecule type" value="Genomic_DNA"/>
</dbReference>
<proteinExistence type="predicted"/>
<evidence type="ECO:0000313" key="4">
    <source>
        <dbReference type="Proteomes" id="UP001319882"/>
    </source>
</evidence>
<dbReference type="InterPro" id="IPR018389">
    <property type="entry name" value="DctP_fam"/>
</dbReference>
<evidence type="ECO:0000256" key="1">
    <source>
        <dbReference type="ARBA" id="ARBA00022729"/>
    </source>
</evidence>
<dbReference type="NCBIfam" id="NF037995">
    <property type="entry name" value="TRAP_S1"/>
    <property type="match status" value="1"/>
</dbReference>
<keyword evidence="4" id="KW-1185">Reference proteome</keyword>
<evidence type="ECO:0000256" key="2">
    <source>
        <dbReference type="SAM" id="SignalP"/>
    </source>
</evidence>
<dbReference type="Gene3D" id="3.40.190.170">
    <property type="entry name" value="Bacterial extracellular solute-binding protein, family 7"/>
    <property type="match status" value="1"/>
</dbReference>
<keyword evidence="1 2" id="KW-0732">Signal</keyword>
<organism evidence="3 4">
    <name type="scientific">Vreelandella malpeensis</name>
    <dbReference type="NCBI Taxonomy" id="1172368"/>
    <lineage>
        <taxon>Bacteria</taxon>
        <taxon>Pseudomonadati</taxon>
        <taxon>Pseudomonadota</taxon>
        <taxon>Gammaproteobacteria</taxon>
        <taxon>Oceanospirillales</taxon>
        <taxon>Halomonadaceae</taxon>
        <taxon>Vreelandella</taxon>
    </lineage>
</organism>
<feature type="signal peptide" evidence="2">
    <location>
        <begin position="1"/>
        <end position="22"/>
    </location>
</feature>
<dbReference type="PANTHER" id="PTHR33376">
    <property type="match status" value="1"/>
</dbReference>
<dbReference type="InterPro" id="IPR038404">
    <property type="entry name" value="TRAP_DctP_sf"/>
</dbReference>
<dbReference type="RefSeq" id="WP_227391324.1">
    <property type="nucleotide sequence ID" value="NZ_JBHSCJ010000005.1"/>
</dbReference>
<sequence length="331" mass="36888">MRKFLITLMAPALLIAAPTLHANEKIIRIATSVPETNYLTQSIQRFADEITERTDGDITFEVYAAQSLATDQQMDEAVSNGTVDIGVASASIMAGTIPAFDIFAVPFFFDTQEKIDRSTTPGSPIREILDEEMESKGFVTPFWIPYGSIVLVTRNAPVRVPEDIQGMKIRTFGATVSDFIESVGASPVVTSGGEQFLALQRGIVAGGLTGWPSVIDRRLYEVTEYVTALNHMYETHFALMNQRTWASLSEEQQAIFMEVGQTLEQALHRDIVSKAEEVKQELDGRMTVIELDEDQRALWQQASASVAERFYEQGDDVSRRVFEEAETLQSR</sequence>
<dbReference type="PANTHER" id="PTHR33376:SF5">
    <property type="entry name" value="EXTRACYTOPLASMIC SOLUTE RECEPTOR PROTEIN"/>
    <property type="match status" value="1"/>
</dbReference>
<dbReference type="Proteomes" id="UP001319882">
    <property type="component" value="Unassembled WGS sequence"/>
</dbReference>
<feature type="chain" id="PRO_5046662965" evidence="2">
    <location>
        <begin position="23"/>
        <end position="331"/>
    </location>
</feature>
<accession>A0ABS8DWR5</accession>
<evidence type="ECO:0000313" key="3">
    <source>
        <dbReference type="EMBL" id="MCB8890661.1"/>
    </source>
</evidence>